<evidence type="ECO:0000256" key="3">
    <source>
        <dbReference type="ARBA" id="ARBA00012239"/>
    </source>
</evidence>
<organism evidence="10 11">
    <name type="scientific">Candidatus Roizmanbacteria bacterium GW2011_GWA2_37_7</name>
    <dbReference type="NCBI Taxonomy" id="1618481"/>
    <lineage>
        <taxon>Bacteria</taxon>
        <taxon>Candidatus Roizmaniibacteriota</taxon>
    </lineage>
</organism>
<gene>
    <name evidence="10" type="ORF">US54_C0044G0003</name>
</gene>
<evidence type="ECO:0000256" key="7">
    <source>
        <dbReference type="RuleBase" id="RU004504"/>
    </source>
</evidence>
<dbReference type="InterPro" id="IPR000192">
    <property type="entry name" value="Aminotrans_V_dom"/>
</dbReference>
<comment type="cofactor">
    <cofactor evidence="1 7">
        <name>pyridoxal 5'-phosphate</name>
        <dbReference type="ChEBI" id="CHEBI:597326"/>
    </cofactor>
</comment>
<comment type="similarity">
    <text evidence="2 8">Belongs to the class-V pyridoxal-phosphate-dependent aminotransferase family. Csd subfamily.</text>
</comment>
<dbReference type="STRING" id="1618481.US54_C0044G0003"/>
<dbReference type="GO" id="GO:0030170">
    <property type="term" value="F:pyridoxal phosphate binding"/>
    <property type="evidence" value="ECO:0007669"/>
    <property type="project" value="UniProtKB-UniRule"/>
</dbReference>
<protein>
    <recommendedName>
        <fullName evidence="3 8">Cysteine desulfurase</fullName>
        <ecNumber evidence="3 8">2.8.1.7</ecNumber>
    </recommendedName>
</protein>
<dbReference type="Pfam" id="PF00266">
    <property type="entry name" value="Aminotran_5"/>
    <property type="match status" value="1"/>
</dbReference>
<keyword evidence="4 8" id="KW-0808">Transferase</keyword>
<keyword evidence="5 8" id="KW-0663">Pyridoxal phosphate</keyword>
<dbReference type="EMBL" id="LBTJ01000044">
    <property type="protein sequence ID" value="KKQ37114.1"/>
    <property type="molecule type" value="Genomic_DNA"/>
</dbReference>
<evidence type="ECO:0000313" key="10">
    <source>
        <dbReference type="EMBL" id="KKQ37114.1"/>
    </source>
</evidence>
<dbReference type="PANTHER" id="PTHR43586:SF8">
    <property type="entry name" value="CYSTEINE DESULFURASE 1, CHLOROPLASTIC"/>
    <property type="match status" value="1"/>
</dbReference>
<dbReference type="PATRIC" id="fig|1618481.3.peg.782"/>
<dbReference type="InterPro" id="IPR020578">
    <property type="entry name" value="Aminotrans_V_PyrdxlP_BS"/>
</dbReference>
<evidence type="ECO:0000256" key="2">
    <source>
        <dbReference type="ARBA" id="ARBA00010447"/>
    </source>
</evidence>
<evidence type="ECO:0000256" key="4">
    <source>
        <dbReference type="ARBA" id="ARBA00022679"/>
    </source>
</evidence>
<dbReference type="Gene3D" id="3.90.1150.10">
    <property type="entry name" value="Aspartate Aminotransferase, domain 1"/>
    <property type="match status" value="1"/>
</dbReference>
<proteinExistence type="inferred from homology"/>
<comment type="caution">
    <text evidence="10">The sequence shown here is derived from an EMBL/GenBank/DDBJ whole genome shotgun (WGS) entry which is preliminary data.</text>
</comment>
<comment type="function">
    <text evidence="8">Catalyzes the removal of elemental sulfur and selenium atoms from L-cysteine, L-cystine, L-selenocysteine, and L-selenocystine to produce L-alanine.</text>
</comment>
<evidence type="ECO:0000256" key="5">
    <source>
        <dbReference type="ARBA" id="ARBA00022898"/>
    </source>
</evidence>
<sequence length="431" mass="47896">MSSLDQKNIMLDPQKLKNDFPIFKSHRTLTYLDSGATSLKPKAVIDKITEYYETYSANIHRGIYKISELASQEYEDTRIVVSTFIHSNRPEEVIFTRNATEGINLVASTIGSDTVSAGDEIVTTVMEHHANFVPWQQLAFATGADLKVIDINNNYELAITNDELQKAQNKSIDLKGVVTDRTKIFAVTLVSNVLGTINPVKEIIAAAKKINPHIITVVDAAQAVPHMQIDVQDLGCDFLVFSSHKMLGPTGVGVLWGRYGLFKKMSPYQYGGDMIRSVSISETTFAEAPHKFEAGTPHIAGVIGLKEAIKYLYHIGLKHIHAHEKDVASYAISRLNKEFGENIKIFGPSAIEYRSGIVSFQLEGIHPHDIAQILDEHDIAVRAGHHCAMPLHTALGVPATTRASFYIYNDEEDVERLIEGLKKVRNVFRGR</sequence>
<reference evidence="10 11" key="1">
    <citation type="journal article" date="2015" name="Nature">
        <title>rRNA introns, odd ribosomes, and small enigmatic genomes across a large radiation of phyla.</title>
        <authorList>
            <person name="Brown C.T."/>
            <person name="Hug L.A."/>
            <person name="Thomas B.C."/>
            <person name="Sharon I."/>
            <person name="Castelle C.J."/>
            <person name="Singh A."/>
            <person name="Wilkins M.J."/>
            <person name="Williams K.H."/>
            <person name="Banfield J.F."/>
        </authorList>
    </citation>
    <scope>NUCLEOTIDE SEQUENCE [LARGE SCALE GENOMIC DNA]</scope>
</reference>
<dbReference type="CDD" id="cd06453">
    <property type="entry name" value="SufS_like"/>
    <property type="match status" value="1"/>
</dbReference>
<evidence type="ECO:0000259" key="9">
    <source>
        <dbReference type="Pfam" id="PF00266"/>
    </source>
</evidence>
<dbReference type="InterPro" id="IPR010970">
    <property type="entry name" value="Cys_dSase_SufS"/>
</dbReference>
<feature type="domain" description="Aminotransferase class V" evidence="9">
    <location>
        <begin position="30"/>
        <end position="417"/>
    </location>
</feature>
<name>A0A0G0JK75_9BACT</name>
<dbReference type="GO" id="GO:0031071">
    <property type="term" value="F:cysteine desulfurase activity"/>
    <property type="evidence" value="ECO:0007669"/>
    <property type="project" value="UniProtKB-UniRule"/>
</dbReference>
<dbReference type="PANTHER" id="PTHR43586">
    <property type="entry name" value="CYSTEINE DESULFURASE"/>
    <property type="match status" value="1"/>
</dbReference>
<evidence type="ECO:0000313" key="11">
    <source>
        <dbReference type="Proteomes" id="UP000034471"/>
    </source>
</evidence>
<dbReference type="InterPro" id="IPR015424">
    <property type="entry name" value="PyrdxlP-dep_Trfase"/>
</dbReference>
<evidence type="ECO:0000256" key="1">
    <source>
        <dbReference type="ARBA" id="ARBA00001933"/>
    </source>
</evidence>
<dbReference type="SUPFAM" id="SSF53383">
    <property type="entry name" value="PLP-dependent transferases"/>
    <property type="match status" value="1"/>
</dbReference>
<dbReference type="AlphaFoldDB" id="A0A0G0JK75"/>
<dbReference type="Proteomes" id="UP000034471">
    <property type="component" value="Unassembled WGS sequence"/>
</dbReference>
<dbReference type="EC" id="2.8.1.7" evidence="3 8"/>
<comment type="catalytic activity">
    <reaction evidence="6 8">
        <text>(sulfur carrier)-H + L-cysteine = (sulfur carrier)-SH + L-alanine</text>
        <dbReference type="Rhea" id="RHEA:43892"/>
        <dbReference type="Rhea" id="RHEA-COMP:14737"/>
        <dbReference type="Rhea" id="RHEA-COMP:14739"/>
        <dbReference type="ChEBI" id="CHEBI:29917"/>
        <dbReference type="ChEBI" id="CHEBI:35235"/>
        <dbReference type="ChEBI" id="CHEBI:57972"/>
        <dbReference type="ChEBI" id="CHEBI:64428"/>
        <dbReference type="EC" id="2.8.1.7"/>
    </reaction>
</comment>
<dbReference type="InterPro" id="IPR015421">
    <property type="entry name" value="PyrdxlP-dep_Trfase_major"/>
</dbReference>
<dbReference type="GO" id="GO:0006534">
    <property type="term" value="P:cysteine metabolic process"/>
    <property type="evidence" value="ECO:0007669"/>
    <property type="project" value="UniProtKB-UniRule"/>
</dbReference>
<dbReference type="PROSITE" id="PS00595">
    <property type="entry name" value="AA_TRANSFER_CLASS_5"/>
    <property type="match status" value="1"/>
</dbReference>
<accession>A0A0G0JK75</accession>
<dbReference type="NCBIfam" id="TIGR01979">
    <property type="entry name" value="sufS"/>
    <property type="match status" value="1"/>
</dbReference>
<evidence type="ECO:0000256" key="6">
    <source>
        <dbReference type="ARBA" id="ARBA00050776"/>
    </source>
</evidence>
<evidence type="ECO:0000256" key="8">
    <source>
        <dbReference type="RuleBase" id="RU004506"/>
    </source>
</evidence>
<dbReference type="Gene3D" id="3.40.640.10">
    <property type="entry name" value="Type I PLP-dependent aspartate aminotransferase-like (Major domain)"/>
    <property type="match status" value="1"/>
</dbReference>
<dbReference type="InterPro" id="IPR015422">
    <property type="entry name" value="PyrdxlP-dep_Trfase_small"/>
</dbReference>